<dbReference type="Pfam" id="PF00155">
    <property type="entry name" value="Aminotran_1_2"/>
    <property type="match status" value="1"/>
</dbReference>
<evidence type="ECO:0000256" key="6">
    <source>
        <dbReference type="ARBA" id="ARBA00022898"/>
    </source>
</evidence>
<dbReference type="SUPFAM" id="SSF53597">
    <property type="entry name" value="Dihydrofolate reductase-like"/>
    <property type="match status" value="1"/>
</dbReference>
<dbReference type="PROSITE" id="PS51330">
    <property type="entry name" value="DHFR_2"/>
    <property type="match status" value="1"/>
</dbReference>
<dbReference type="InterPro" id="IPR015422">
    <property type="entry name" value="PyrdxlP-dep_Trfase_small"/>
</dbReference>
<keyword evidence="10" id="KW-1185">Reference proteome</keyword>
<dbReference type="PRINTS" id="PR00070">
    <property type="entry name" value="DHFR"/>
</dbReference>
<keyword evidence="3" id="KW-0032">Aminotransferase</keyword>
<evidence type="ECO:0000256" key="5">
    <source>
        <dbReference type="ARBA" id="ARBA00022857"/>
    </source>
</evidence>
<dbReference type="Gene3D" id="3.40.640.10">
    <property type="entry name" value="Type I PLP-dependent aspartate aminotransferase-like (Major domain)"/>
    <property type="match status" value="1"/>
</dbReference>
<dbReference type="EC" id="1.5.1.3" evidence="2"/>
<keyword evidence="4" id="KW-0808">Transferase</keyword>
<comment type="caution">
    <text evidence="9">The sequence shown here is derived from an EMBL/GenBank/DDBJ whole genome shotgun (WGS) entry which is preliminary data.</text>
</comment>
<feature type="domain" description="DHFR" evidence="8">
    <location>
        <begin position="5"/>
        <end position="160"/>
    </location>
</feature>
<dbReference type="EMBL" id="BAABKD010000009">
    <property type="protein sequence ID" value="GAA5089555.1"/>
    <property type="molecule type" value="Genomic_DNA"/>
</dbReference>
<protein>
    <recommendedName>
        <fullName evidence="2">dihydrofolate reductase</fullName>
        <ecNumber evidence="2">1.5.1.3</ecNumber>
    </recommendedName>
</protein>
<accession>A0ABP9M2K0</accession>
<evidence type="ECO:0000256" key="4">
    <source>
        <dbReference type="ARBA" id="ARBA00022679"/>
    </source>
</evidence>
<reference evidence="10" key="1">
    <citation type="journal article" date="2019" name="Int. J. Syst. Evol. Microbiol.">
        <title>The Global Catalogue of Microorganisms (GCM) 10K type strain sequencing project: providing services to taxonomists for standard genome sequencing and annotation.</title>
        <authorList>
            <consortium name="The Broad Institute Genomics Platform"/>
            <consortium name="The Broad Institute Genome Sequencing Center for Infectious Disease"/>
            <person name="Wu L."/>
            <person name="Ma J."/>
        </authorList>
    </citation>
    <scope>NUCLEOTIDE SEQUENCE [LARGE SCALE GENOMIC DNA]</scope>
    <source>
        <strain evidence="10">JCM 18423</strain>
    </source>
</reference>
<dbReference type="Pfam" id="PF00186">
    <property type="entry name" value="DHFR_1"/>
    <property type="match status" value="1"/>
</dbReference>
<dbReference type="CDD" id="cd00209">
    <property type="entry name" value="DHFR"/>
    <property type="match status" value="1"/>
</dbReference>
<evidence type="ECO:0000256" key="7">
    <source>
        <dbReference type="ARBA" id="ARBA00023002"/>
    </source>
</evidence>
<keyword evidence="6" id="KW-0663">Pyridoxal phosphate</keyword>
<comment type="cofactor">
    <cofactor evidence="1">
        <name>pyridoxal 5'-phosphate</name>
        <dbReference type="ChEBI" id="CHEBI:597326"/>
    </cofactor>
</comment>
<sequence length="545" mass="60678">MSTPSLRLVVAYSTNRCIGKDNDLPWRLPNDLAHFKAATMGLPIIMGRKTWESLGRPLPGRPNLVISRNPNYVAHGATVYPDLDSAIAACHGYDTACIIGGEQIFQLGLAIADELIATEVHAHVDGDTFFPPLPAGWTEVQREPQPEENGYRYDFVIYKHRPSIRSPLPHLRPNIFSYMSGLAAQHKAVNLAQGFPDFGCDPALLHWLDHYAKQGMNQYAPGAGVLALRQQISHYLERRDGHTYDPEQNITVTAGATEALFCSILAFVGAGDEAIILEPAYDTYEPTIELAGGIVKRLPLHAPDFAIDWEALEQLLSPKTKLLILNTPHNPSGTILQPADLQQLAQRLRRTQVVVISDEVYADMVFAPQQHHSVATHSELRERSVVIGSFGKSFHITGWKVGFCAAPAYLSEEIRKIHNLTTFSVHTPSQFALAKIMQDPAQIAAVAPMYAEKRAYFLQGLAHTAWRFLPSAGSYFITADYSAFSTENDMDFCHRLIQEYGVAAIPYSAFYKEAPTEQRLIRFCFAKTTQTLDAAITRLRRLQPR</sequence>
<dbReference type="Gene3D" id="3.90.1150.10">
    <property type="entry name" value="Aspartate Aminotransferase, domain 1"/>
    <property type="match status" value="1"/>
</dbReference>
<dbReference type="Gene3D" id="3.40.430.10">
    <property type="entry name" value="Dihydrofolate Reductase, subunit A"/>
    <property type="match status" value="1"/>
</dbReference>
<dbReference type="PANTHER" id="PTHR43807">
    <property type="entry name" value="FI04487P"/>
    <property type="match status" value="1"/>
</dbReference>
<evidence type="ECO:0000259" key="8">
    <source>
        <dbReference type="PROSITE" id="PS51330"/>
    </source>
</evidence>
<evidence type="ECO:0000313" key="9">
    <source>
        <dbReference type="EMBL" id="GAA5089555.1"/>
    </source>
</evidence>
<dbReference type="InterPro" id="IPR015421">
    <property type="entry name" value="PyrdxlP-dep_Trfase_major"/>
</dbReference>
<dbReference type="SUPFAM" id="SSF53383">
    <property type="entry name" value="PLP-dependent transferases"/>
    <property type="match status" value="1"/>
</dbReference>
<name>A0ABP9M2K0_9BURK</name>
<dbReference type="InterPro" id="IPR001796">
    <property type="entry name" value="DHFR_dom"/>
</dbReference>
<keyword evidence="7" id="KW-0560">Oxidoreductase</keyword>
<dbReference type="RefSeq" id="WP_345370460.1">
    <property type="nucleotide sequence ID" value="NZ_BAABKD010000009.1"/>
</dbReference>
<dbReference type="InterPro" id="IPR051326">
    <property type="entry name" value="Kynurenine-oxoglutarate_AT"/>
</dbReference>
<dbReference type="InterPro" id="IPR004839">
    <property type="entry name" value="Aminotransferase_I/II_large"/>
</dbReference>
<dbReference type="InterPro" id="IPR024072">
    <property type="entry name" value="DHFR-like_dom_sf"/>
</dbReference>
<dbReference type="Proteomes" id="UP001500227">
    <property type="component" value="Unassembled WGS sequence"/>
</dbReference>
<evidence type="ECO:0000313" key="10">
    <source>
        <dbReference type="Proteomes" id="UP001500227"/>
    </source>
</evidence>
<proteinExistence type="predicted"/>
<organism evidence="9 10">
    <name type="scientific">Paenalcaligenes hermetiae</name>
    <dbReference type="NCBI Taxonomy" id="1157987"/>
    <lineage>
        <taxon>Bacteria</taxon>
        <taxon>Pseudomonadati</taxon>
        <taxon>Pseudomonadota</taxon>
        <taxon>Betaproteobacteria</taxon>
        <taxon>Burkholderiales</taxon>
        <taxon>Alcaligenaceae</taxon>
        <taxon>Paenalcaligenes</taxon>
    </lineage>
</organism>
<keyword evidence="5" id="KW-0521">NADP</keyword>
<dbReference type="PANTHER" id="PTHR43807:SF20">
    <property type="entry name" value="FI04487P"/>
    <property type="match status" value="1"/>
</dbReference>
<dbReference type="InterPro" id="IPR015424">
    <property type="entry name" value="PyrdxlP-dep_Trfase"/>
</dbReference>
<dbReference type="PROSITE" id="PS00075">
    <property type="entry name" value="DHFR_1"/>
    <property type="match status" value="1"/>
</dbReference>
<dbReference type="NCBIfam" id="NF006569">
    <property type="entry name" value="PRK09082.1"/>
    <property type="match status" value="1"/>
</dbReference>
<evidence type="ECO:0000256" key="1">
    <source>
        <dbReference type="ARBA" id="ARBA00001933"/>
    </source>
</evidence>
<evidence type="ECO:0000256" key="2">
    <source>
        <dbReference type="ARBA" id="ARBA00012856"/>
    </source>
</evidence>
<dbReference type="CDD" id="cd00609">
    <property type="entry name" value="AAT_like"/>
    <property type="match status" value="1"/>
</dbReference>
<dbReference type="InterPro" id="IPR017925">
    <property type="entry name" value="DHFR_CS"/>
</dbReference>
<gene>
    <name evidence="9" type="ORF">GCM10023337_12600</name>
</gene>
<evidence type="ECO:0000256" key="3">
    <source>
        <dbReference type="ARBA" id="ARBA00022576"/>
    </source>
</evidence>